<evidence type="ECO:0000256" key="2">
    <source>
        <dbReference type="PROSITE-ProRule" id="PRU00708"/>
    </source>
</evidence>
<dbReference type="InterPro" id="IPR011990">
    <property type="entry name" value="TPR-like_helical_dom_sf"/>
</dbReference>
<proteinExistence type="predicted"/>
<organism evidence="4 5">
    <name type="scientific">Nelumbo nucifera</name>
    <name type="common">Sacred lotus</name>
    <dbReference type="NCBI Taxonomy" id="4432"/>
    <lineage>
        <taxon>Eukaryota</taxon>
        <taxon>Viridiplantae</taxon>
        <taxon>Streptophyta</taxon>
        <taxon>Embryophyta</taxon>
        <taxon>Tracheophyta</taxon>
        <taxon>Spermatophyta</taxon>
        <taxon>Magnoliopsida</taxon>
        <taxon>Proteales</taxon>
        <taxon>Nelumbonaceae</taxon>
        <taxon>Nelumbo</taxon>
    </lineage>
</organism>
<dbReference type="Proteomes" id="UP000607653">
    <property type="component" value="Unassembled WGS sequence"/>
</dbReference>
<evidence type="ECO:0008006" key="6">
    <source>
        <dbReference type="Google" id="ProtNLM"/>
    </source>
</evidence>
<feature type="compositionally biased region" description="Low complexity" evidence="3">
    <location>
        <begin position="49"/>
        <end position="62"/>
    </location>
</feature>
<sequence length="154" mass="16966">MMFSSSLKCYPSCIPPPKSHCLSLSLSCRPTSFISSASLKPYKELTTSLSSDRSPISASSSSAIHQLPPNFTPKDLLGVLRRQNDAESALRVFDWASKQPNFVPTPSTYQEILQQLGKVGSFESMNHLLKEMKLSGCEIDKVGGSNQMFQLSIY</sequence>
<protein>
    <recommendedName>
        <fullName evidence="6">Pentatricopeptide repeat-containing protein</fullName>
    </recommendedName>
</protein>
<evidence type="ECO:0000313" key="4">
    <source>
        <dbReference type="EMBL" id="DAD38437.1"/>
    </source>
</evidence>
<keyword evidence="5" id="KW-1185">Reference proteome</keyword>
<comment type="caution">
    <text evidence="4">The sequence shown here is derived from an EMBL/GenBank/DDBJ whole genome shotgun (WGS) entry which is preliminary data.</text>
</comment>
<gene>
    <name evidence="4" type="ORF">HUJ06_009078</name>
</gene>
<dbReference type="EMBL" id="DUZY01000004">
    <property type="protein sequence ID" value="DAD38437.1"/>
    <property type="molecule type" value="Genomic_DNA"/>
</dbReference>
<dbReference type="NCBIfam" id="TIGR00756">
    <property type="entry name" value="PPR"/>
    <property type="match status" value="1"/>
</dbReference>
<feature type="region of interest" description="Disordered" evidence="3">
    <location>
        <begin position="49"/>
        <end position="69"/>
    </location>
</feature>
<dbReference type="Gene3D" id="1.25.40.10">
    <property type="entry name" value="Tetratricopeptide repeat domain"/>
    <property type="match status" value="1"/>
</dbReference>
<dbReference type="InterPro" id="IPR002885">
    <property type="entry name" value="PPR_rpt"/>
</dbReference>
<feature type="repeat" description="PPR" evidence="2">
    <location>
        <begin position="105"/>
        <end position="139"/>
    </location>
</feature>
<keyword evidence="1" id="KW-0677">Repeat</keyword>
<evidence type="ECO:0000256" key="3">
    <source>
        <dbReference type="SAM" id="MobiDB-lite"/>
    </source>
</evidence>
<accession>A0A822Z0Y7</accession>
<evidence type="ECO:0000256" key="1">
    <source>
        <dbReference type="ARBA" id="ARBA00022737"/>
    </source>
</evidence>
<reference evidence="4 5" key="1">
    <citation type="journal article" date="2020" name="Mol. Biol. Evol.">
        <title>Distinct Expression and Methylation Patterns for Genes with Different Fates following a Single Whole-Genome Duplication in Flowering Plants.</title>
        <authorList>
            <person name="Shi T."/>
            <person name="Rahmani R.S."/>
            <person name="Gugger P.F."/>
            <person name="Wang M."/>
            <person name="Li H."/>
            <person name="Zhang Y."/>
            <person name="Li Z."/>
            <person name="Wang Q."/>
            <person name="Van de Peer Y."/>
            <person name="Marchal K."/>
            <person name="Chen J."/>
        </authorList>
    </citation>
    <scope>NUCLEOTIDE SEQUENCE [LARGE SCALE GENOMIC DNA]</scope>
    <source>
        <tissue evidence="4">Leaf</tissue>
    </source>
</reference>
<dbReference type="AlphaFoldDB" id="A0A822Z0Y7"/>
<evidence type="ECO:0000313" key="5">
    <source>
        <dbReference type="Proteomes" id="UP000607653"/>
    </source>
</evidence>
<dbReference type="PROSITE" id="PS51375">
    <property type="entry name" value="PPR"/>
    <property type="match status" value="1"/>
</dbReference>
<name>A0A822Z0Y7_NELNU</name>